<dbReference type="InterPro" id="IPR036513">
    <property type="entry name" value="STAS_dom_sf"/>
</dbReference>
<dbReference type="STRING" id="658219.SAMN05216212_2605"/>
<organism evidence="1 2">
    <name type="scientific">Microbulbifer yueqingensis</name>
    <dbReference type="NCBI Taxonomy" id="658219"/>
    <lineage>
        <taxon>Bacteria</taxon>
        <taxon>Pseudomonadati</taxon>
        <taxon>Pseudomonadota</taxon>
        <taxon>Gammaproteobacteria</taxon>
        <taxon>Cellvibrionales</taxon>
        <taxon>Microbulbiferaceae</taxon>
        <taxon>Microbulbifer</taxon>
    </lineage>
</organism>
<accession>A0A1G9CSJ2</accession>
<evidence type="ECO:0000313" key="1">
    <source>
        <dbReference type="EMBL" id="SDK54425.1"/>
    </source>
</evidence>
<dbReference type="Proteomes" id="UP000199305">
    <property type="component" value="Unassembled WGS sequence"/>
</dbReference>
<dbReference type="SUPFAM" id="SSF52091">
    <property type="entry name" value="SpoIIaa-like"/>
    <property type="match status" value="1"/>
</dbReference>
<dbReference type="EMBL" id="FNFH01000005">
    <property type="protein sequence ID" value="SDK54425.1"/>
    <property type="molecule type" value="Genomic_DNA"/>
</dbReference>
<dbReference type="OrthoDB" id="7619266at2"/>
<gene>
    <name evidence="1" type="ORF">SAMN05216212_2605</name>
</gene>
<dbReference type="InterPro" id="IPR038396">
    <property type="entry name" value="SpoIIAA-like_sf"/>
</dbReference>
<dbReference type="RefSeq" id="WP_091514876.1">
    <property type="nucleotide sequence ID" value="NZ_FNFH01000005.1"/>
</dbReference>
<evidence type="ECO:0000313" key="2">
    <source>
        <dbReference type="Proteomes" id="UP000199305"/>
    </source>
</evidence>
<dbReference type="AlphaFoldDB" id="A0A1G9CSJ2"/>
<proteinExistence type="predicted"/>
<reference evidence="2" key="1">
    <citation type="submission" date="2016-10" db="EMBL/GenBank/DDBJ databases">
        <authorList>
            <person name="Varghese N."/>
            <person name="Submissions S."/>
        </authorList>
    </citation>
    <scope>NUCLEOTIDE SEQUENCE [LARGE SCALE GENOMIC DNA]</scope>
    <source>
        <strain evidence="2">CGMCC 1.10658</strain>
    </source>
</reference>
<dbReference type="InterPro" id="IPR021866">
    <property type="entry name" value="SpoIIAA-like"/>
</dbReference>
<dbReference type="Gene3D" id="3.40.50.10600">
    <property type="entry name" value="SpoIIaa-like domains"/>
    <property type="match status" value="1"/>
</dbReference>
<name>A0A1G9CSJ2_9GAMM</name>
<dbReference type="Pfam" id="PF11964">
    <property type="entry name" value="SpoIIAA-like"/>
    <property type="match status" value="1"/>
</dbReference>
<sequence>MLRVIRNGPDRLDIEMSGRLGSRDMQQALDELLEKSHGIHAGKMLFDVIDYHLPTPAAIAIELSRLPSMLRFIGKFQRAAVLTDERWLKTLSELEGKLMPGLEIRAFPRAQRGAAEAWLEGRE</sequence>
<keyword evidence="2" id="KW-1185">Reference proteome</keyword>
<protein>
    <submittedName>
        <fullName evidence="1">SpoIIAA-like</fullName>
    </submittedName>
</protein>